<sequence length="329" mass="34939">MRHPPLESKTFARVLAFYLTRAFENGCVLSTVFSFPASDAIPEWANEEAHLVALNPDNEHTIVGYHVPPLPGKPLGVEPATLNGVSAWLDGQQPAAFCFFRTQNPDLLFVLRLSNGDMVRVVLHAAVADAVPGGEEVQKLFHCLTDENLFDETSPGDPSSASLIERLSASPALDRRMHVLRVLATFPAHADVATSTAPAPKGAQVCATLDAAHLQTVMEGIPASDVFSRVVSSVTAGFLRHADKEEEGIVGQKRKVAAVPDDAAGKRARYDEVGEQGKDEEDDEERSKGVPLPVSARSGAEKVGPASSTTEDSESSGPLAGAADVVTQT</sequence>
<keyword evidence="3" id="KW-1185">Reference proteome</keyword>
<dbReference type="Proteomes" id="UP001221142">
    <property type="component" value="Unassembled WGS sequence"/>
</dbReference>
<dbReference type="EMBL" id="JARKIF010000029">
    <property type="protein sequence ID" value="KAJ7613088.1"/>
    <property type="molecule type" value="Genomic_DNA"/>
</dbReference>
<comment type="caution">
    <text evidence="2">The sequence shown here is derived from an EMBL/GenBank/DDBJ whole genome shotgun (WGS) entry which is preliminary data.</text>
</comment>
<dbReference type="AlphaFoldDB" id="A0AAD7FAZ5"/>
<reference evidence="2" key="1">
    <citation type="submission" date="2023-03" db="EMBL/GenBank/DDBJ databases">
        <title>Massive genome expansion in bonnet fungi (Mycena s.s.) driven by repeated elements and novel gene families across ecological guilds.</title>
        <authorList>
            <consortium name="Lawrence Berkeley National Laboratory"/>
            <person name="Harder C.B."/>
            <person name="Miyauchi S."/>
            <person name="Viragh M."/>
            <person name="Kuo A."/>
            <person name="Thoen E."/>
            <person name="Andreopoulos B."/>
            <person name="Lu D."/>
            <person name="Skrede I."/>
            <person name="Drula E."/>
            <person name="Henrissat B."/>
            <person name="Morin E."/>
            <person name="Kohler A."/>
            <person name="Barry K."/>
            <person name="LaButti K."/>
            <person name="Morin E."/>
            <person name="Salamov A."/>
            <person name="Lipzen A."/>
            <person name="Mereny Z."/>
            <person name="Hegedus B."/>
            <person name="Baldrian P."/>
            <person name="Stursova M."/>
            <person name="Weitz H."/>
            <person name="Taylor A."/>
            <person name="Grigoriev I.V."/>
            <person name="Nagy L.G."/>
            <person name="Martin F."/>
            <person name="Kauserud H."/>
        </authorList>
    </citation>
    <scope>NUCLEOTIDE SEQUENCE</scope>
    <source>
        <strain evidence="2">9284</strain>
    </source>
</reference>
<evidence type="ECO:0000256" key="1">
    <source>
        <dbReference type="SAM" id="MobiDB-lite"/>
    </source>
</evidence>
<protein>
    <submittedName>
        <fullName evidence="2">Uncharacterized protein</fullName>
    </submittedName>
</protein>
<feature type="compositionally biased region" description="Basic and acidic residues" evidence="1">
    <location>
        <begin position="263"/>
        <end position="277"/>
    </location>
</feature>
<evidence type="ECO:0000313" key="2">
    <source>
        <dbReference type="EMBL" id="KAJ7613088.1"/>
    </source>
</evidence>
<gene>
    <name evidence="2" type="ORF">FB45DRAFT_1112803</name>
</gene>
<organism evidence="2 3">
    <name type="scientific">Roridomyces roridus</name>
    <dbReference type="NCBI Taxonomy" id="1738132"/>
    <lineage>
        <taxon>Eukaryota</taxon>
        <taxon>Fungi</taxon>
        <taxon>Dikarya</taxon>
        <taxon>Basidiomycota</taxon>
        <taxon>Agaricomycotina</taxon>
        <taxon>Agaricomycetes</taxon>
        <taxon>Agaricomycetidae</taxon>
        <taxon>Agaricales</taxon>
        <taxon>Marasmiineae</taxon>
        <taxon>Mycenaceae</taxon>
        <taxon>Roridomyces</taxon>
    </lineage>
</organism>
<accession>A0AAD7FAZ5</accession>
<evidence type="ECO:0000313" key="3">
    <source>
        <dbReference type="Proteomes" id="UP001221142"/>
    </source>
</evidence>
<proteinExistence type="predicted"/>
<name>A0AAD7FAZ5_9AGAR</name>
<feature type="region of interest" description="Disordered" evidence="1">
    <location>
        <begin position="251"/>
        <end position="329"/>
    </location>
</feature>